<dbReference type="SUPFAM" id="SSF48452">
    <property type="entry name" value="TPR-like"/>
    <property type="match status" value="1"/>
</dbReference>
<evidence type="ECO:0000256" key="5">
    <source>
        <dbReference type="ARBA" id="ARBA00015828"/>
    </source>
</evidence>
<evidence type="ECO:0000256" key="4">
    <source>
        <dbReference type="ARBA" id="ARBA00011775"/>
    </source>
</evidence>
<comment type="subcellular location">
    <subcellularLocation>
        <location evidence="2">Cytoplasmic vesicle</location>
        <location evidence="2">COPI-coated vesicle membrane</location>
        <topology evidence="2">Peripheral membrane protein</topology>
        <orientation evidence="2">Cytoplasmic side</orientation>
    </subcellularLocation>
    <subcellularLocation>
        <location evidence="1">Golgi apparatus membrane</location>
        <topology evidence="1">Peripheral membrane protein</topology>
        <orientation evidence="1">Cytoplasmic side</orientation>
    </subcellularLocation>
</comment>
<evidence type="ECO:0000256" key="12">
    <source>
        <dbReference type="ARBA" id="ARBA00023329"/>
    </source>
</evidence>
<evidence type="ECO:0000256" key="14">
    <source>
        <dbReference type="PIRNR" id="PIRNR016478"/>
    </source>
</evidence>
<accession>A0A4Y2BU94</accession>
<dbReference type="Proteomes" id="UP000499080">
    <property type="component" value="Unassembled WGS sequence"/>
</dbReference>
<evidence type="ECO:0000256" key="6">
    <source>
        <dbReference type="ARBA" id="ARBA00022448"/>
    </source>
</evidence>
<dbReference type="GO" id="GO:0006888">
    <property type="term" value="P:endoplasmic reticulum to Golgi vesicle-mediated transport"/>
    <property type="evidence" value="ECO:0007669"/>
    <property type="project" value="TreeGrafter"/>
</dbReference>
<gene>
    <name evidence="15" type="primary">COPE_1</name>
    <name evidence="15" type="ORF">AVEN_697_1</name>
</gene>
<comment type="function">
    <text evidence="13 14">The coatomer is a cytosolic protein complex that binds to dilysine motifs and reversibly associates with Golgi non-clathrin-coated vesicles, which further mediate biosynthetic protein transport from the ER, via the Golgi up to the trans Golgi network. The coatomer complex is required for budding from Golgi membranes, and is essential for the retrograde Golgi-to-ER transport of dilysine-tagged proteins.</text>
</comment>
<dbReference type="InterPro" id="IPR011990">
    <property type="entry name" value="TPR-like_helical_dom_sf"/>
</dbReference>
<keyword evidence="8 14" id="KW-0931">ER-Golgi transport</keyword>
<comment type="subunit">
    <text evidence="4">Oligomeric complex that consists of at least the alpha, beta, beta', gamma, delta, epsilon and zeta subunits.</text>
</comment>
<evidence type="ECO:0000256" key="11">
    <source>
        <dbReference type="ARBA" id="ARBA00023136"/>
    </source>
</evidence>
<keyword evidence="7 14" id="KW-0963">Cytoplasm</keyword>
<dbReference type="PIRSF" id="PIRSF016478">
    <property type="entry name" value="Coatomer_esu"/>
    <property type="match status" value="1"/>
</dbReference>
<keyword evidence="10 14" id="KW-0333">Golgi apparatus</keyword>
<name>A0A4Y2BU94_ARAVE</name>
<dbReference type="AlphaFoldDB" id="A0A4Y2BU94"/>
<evidence type="ECO:0000256" key="10">
    <source>
        <dbReference type="ARBA" id="ARBA00023034"/>
    </source>
</evidence>
<comment type="caution">
    <text evidence="15">The sequence shown here is derived from an EMBL/GenBank/DDBJ whole genome shotgun (WGS) entry which is preliminary data.</text>
</comment>
<proteinExistence type="inferred from homology"/>
<dbReference type="GO" id="GO:0006891">
    <property type="term" value="P:intra-Golgi vesicle-mediated transport"/>
    <property type="evidence" value="ECO:0007669"/>
    <property type="project" value="TreeGrafter"/>
</dbReference>
<dbReference type="GO" id="GO:0006890">
    <property type="term" value="P:retrograde vesicle-mediated transport, Golgi to endoplasmic reticulum"/>
    <property type="evidence" value="ECO:0007669"/>
    <property type="project" value="UniProtKB-UniRule"/>
</dbReference>
<evidence type="ECO:0000256" key="13">
    <source>
        <dbReference type="ARBA" id="ARBA00025582"/>
    </source>
</evidence>
<dbReference type="PANTHER" id="PTHR10805">
    <property type="entry name" value="COATOMER SUBUNIT EPSILON"/>
    <property type="match status" value="1"/>
</dbReference>
<evidence type="ECO:0000256" key="1">
    <source>
        <dbReference type="ARBA" id="ARBA00004255"/>
    </source>
</evidence>
<keyword evidence="16" id="KW-1185">Reference proteome</keyword>
<dbReference type="EMBL" id="BGPR01000114">
    <property type="protein sequence ID" value="GBL95760.1"/>
    <property type="molecule type" value="Genomic_DNA"/>
</dbReference>
<organism evidence="15 16">
    <name type="scientific">Araneus ventricosus</name>
    <name type="common">Orbweaver spider</name>
    <name type="synonym">Epeira ventricosa</name>
    <dbReference type="NCBI Taxonomy" id="182803"/>
    <lineage>
        <taxon>Eukaryota</taxon>
        <taxon>Metazoa</taxon>
        <taxon>Ecdysozoa</taxon>
        <taxon>Arthropoda</taxon>
        <taxon>Chelicerata</taxon>
        <taxon>Arachnida</taxon>
        <taxon>Araneae</taxon>
        <taxon>Araneomorphae</taxon>
        <taxon>Entelegynae</taxon>
        <taxon>Araneoidea</taxon>
        <taxon>Araneidae</taxon>
        <taxon>Araneus</taxon>
    </lineage>
</organism>
<keyword evidence="9 14" id="KW-0653">Protein transport</keyword>
<evidence type="ECO:0000256" key="7">
    <source>
        <dbReference type="ARBA" id="ARBA00022490"/>
    </source>
</evidence>
<evidence type="ECO:0000256" key="9">
    <source>
        <dbReference type="ARBA" id="ARBA00022927"/>
    </source>
</evidence>
<reference evidence="15 16" key="1">
    <citation type="journal article" date="2019" name="Sci. Rep.">
        <title>Orb-weaving spider Araneus ventricosus genome elucidates the spidroin gene catalogue.</title>
        <authorList>
            <person name="Kono N."/>
            <person name="Nakamura H."/>
            <person name="Ohtoshi R."/>
            <person name="Moran D.A.P."/>
            <person name="Shinohara A."/>
            <person name="Yoshida Y."/>
            <person name="Fujiwara M."/>
            <person name="Mori M."/>
            <person name="Tomita M."/>
            <person name="Arakawa K."/>
        </authorList>
    </citation>
    <scope>NUCLEOTIDE SEQUENCE [LARGE SCALE GENOMIC DNA]</scope>
</reference>
<sequence length="307" mass="35132">MANQGAPDLLFEIRNSFFIGNYQYCINEAQKLKRIQHYQLNDPVLQLEKDIFMYRAYIAQHKYGVVINDITSSSDPELQHTKMLAVYLSGDADKKKDVVHSLEKKIQNINPEDKILPLIAGLIYFLEEDYDSTLRILHKCDSLECHALTIQTYLKIHRIDLAQKELNAMKEVDEDCTLTQLAQAWVNLSKNGEKLQDAYYTFQEMTDKYASTALLLNGQAAALCAMAKYEDAESLLQEALDKDPNCPETLVNMIVVSQHLGKTNEVSNRYLSQLKDSCKDHPFVKDYSAKEQEFDRLSKIYAPVSSN</sequence>
<dbReference type="GO" id="GO:0000139">
    <property type="term" value="C:Golgi membrane"/>
    <property type="evidence" value="ECO:0007669"/>
    <property type="project" value="UniProtKB-SubCell"/>
</dbReference>
<dbReference type="Gene3D" id="1.25.40.10">
    <property type="entry name" value="Tetratricopeptide repeat domain"/>
    <property type="match status" value="1"/>
</dbReference>
<dbReference type="FunFam" id="1.25.40.10:FF:000140">
    <property type="entry name" value="Coatomer subunit epsilon"/>
    <property type="match status" value="1"/>
</dbReference>
<evidence type="ECO:0000313" key="16">
    <source>
        <dbReference type="Proteomes" id="UP000499080"/>
    </source>
</evidence>
<keyword evidence="11 14" id="KW-0472">Membrane</keyword>
<dbReference type="Pfam" id="PF04733">
    <property type="entry name" value="Coatomer_E"/>
    <property type="match status" value="1"/>
</dbReference>
<dbReference type="GO" id="GO:0030126">
    <property type="term" value="C:COPI vesicle coat"/>
    <property type="evidence" value="ECO:0007669"/>
    <property type="project" value="TreeGrafter"/>
</dbReference>
<keyword evidence="6 14" id="KW-0813">Transport</keyword>
<evidence type="ECO:0000256" key="3">
    <source>
        <dbReference type="ARBA" id="ARBA00008827"/>
    </source>
</evidence>
<protein>
    <recommendedName>
        <fullName evidence="5 14">Coatomer subunit epsilon</fullName>
    </recommendedName>
</protein>
<evidence type="ECO:0000256" key="2">
    <source>
        <dbReference type="ARBA" id="ARBA00004347"/>
    </source>
</evidence>
<dbReference type="PANTHER" id="PTHR10805:SF0">
    <property type="entry name" value="COATOMER SUBUNIT EPSILON"/>
    <property type="match status" value="1"/>
</dbReference>
<keyword evidence="12 14" id="KW-0968">Cytoplasmic vesicle</keyword>
<dbReference type="GO" id="GO:0015031">
    <property type="term" value="P:protein transport"/>
    <property type="evidence" value="ECO:0007669"/>
    <property type="project" value="UniProtKB-UniRule"/>
</dbReference>
<evidence type="ECO:0000256" key="8">
    <source>
        <dbReference type="ARBA" id="ARBA00022892"/>
    </source>
</evidence>
<dbReference type="InterPro" id="IPR006822">
    <property type="entry name" value="Coatomer_esu"/>
</dbReference>
<dbReference type="GO" id="GO:0005198">
    <property type="term" value="F:structural molecule activity"/>
    <property type="evidence" value="ECO:0007669"/>
    <property type="project" value="UniProtKB-UniRule"/>
</dbReference>
<dbReference type="OrthoDB" id="310217at2759"/>
<evidence type="ECO:0000313" key="15">
    <source>
        <dbReference type="EMBL" id="GBL95760.1"/>
    </source>
</evidence>
<comment type="similarity">
    <text evidence="3 14">Belongs to the COPE family.</text>
</comment>